<evidence type="ECO:0000256" key="5">
    <source>
        <dbReference type="SAM" id="Phobius"/>
    </source>
</evidence>
<dbReference type="Pfam" id="PF14378">
    <property type="entry name" value="PAP2_3"/>
    <property type="match status" value="1"/>
</dbReference>
<dbReference type="InterPro" id="IPR052185">
    <property type="entry name" value="IPC_Synthase-Related"/>
</dbReference>
<protein>
    <submittedName>
        <fullName evidence="7">Phosphatase PAP2 family protein</fullName>
    </submittedName>
</protein>
<evidence type="ECO:0000256" key="3">
    <source>
        <dbReference type="ARBA" id="ARBA00022989"/>
    </source>
</evidence>
<evidence type="ECO:0000256" key="1">
    <source>
        <dbReference type="ARBA" id="ARBA00004141"/>
    </source>
</evidence>
<dbReference type="EMBL" id="CP097463">
    <property type="protein sequence ID" value="WAX57396.1"/>
    <property type="molecule type" value="Genomic_DNA"/>
</dbReference>
<evidence type="ECO:0000313" key="7">
    <source>
        <dbReference type="EMBL" id="WAX57396.1"/>
    </source>
</evidence>
<feature type="transmembrane region" description="Helical" evidence="5">
    <location>
        <begin position="182"/>
        <end position="201"/>
    </location>
</feature>
<keyword evidence="2 5" id="KW-0812">Transmembrane</keyword>
<feature type="transmembrane region" description="Helical" evidence="5">
    <location>
        <begin position="6"/>
        <end position="24"/>
    </location>
</feature>
<proteinExistence type="predicted"/>
<dbReference type="PANTHER" id="PTHR31310:SF7">
    <property type="entry name" value="PA-PHOSPHATASE RELATED-FAMILY PROTEIN DDB_G0268928"/>
    <property type="match status" value="1"/>
</dbReference>
<keyword evidence="3 5" id="KW-1133">Transmembrane helix</keyword>
<evidence type="ECO:0000259" key="6">
    <source>
        <dbReference type="Pfam" id="PF14378"/>
    </source>
</evidence>
<feature type="transmembrane region" description="Helical" evidence="5">
    <location>
        <begin position="208"/>
        <end position="228"/>
    </location>
</feature>
<dbReference type="PANTHER" id="PTHR31310">
    <property type="match status" value="1"/>
</dbReference>
<reference evidence="7" key="1">
    <citation type="submission" date="2022-05" db="EMBL/GenBank/DDBJ databases">
        <title>Jatrophihabitans sp. SB3-54 whole genome sequence.</title>
        <authorList>
            <person name="Suh M.K."/>
            <person name="Eom M.K."/>
            <person name="Kim J.S."/>
            <person name="Kim H.S."/>
            <person name="Do H.E."/>
            <person name="Shin Y.K."/>
            <person name="Lee J.-S."/>
        </authorList>
    </citation>
    <scope>NUCLEOTIDE SEQUENCE</scope>
    <source>
        <strain evidence="7">SB3-54</strain>
    </source>
</reference>
<feature type="transmembrane region" description="Helical" evidence="5">
    <location>
        <begin position="136"/>
        <end position="153"/>
    </location>
</feature>
<name>A0ABY7K2P3_9ACTN</name>
<keyword evidence="8" id="KW-1185">Reference proteome</keyword>
<dbReference type="CDD" id="cd03386">
    <property type="entry name" value="PAP2_Aur1_like"/>
    <property type="match status" value="1"/>
</dbReference>
<dbReference type="RefSeq" id="WP_269443935.1">
    <property type="nucleotide sequence ID" value="NZ_CP097463.1"/>
</dbReference>
<accession>A0ABY7K2P3</accession>
<dbReference type="InterPro" id="IPR026841">
    <property type="entry name" value="Aur1/Ipt1"/>
</dbReference>
<evidence type="ECO:0000313" key="8">
    <source>
        <dbReference type="Proteomes" id="UP001164693"/>
    </source>
</evidence>
<organism evidence="7 8">
    <name type="scientific">Jatrophihabitans cynanchi</name>
    <dbReference type="NCBI Taxonomy" id="2944128"/>
    <lineage>
        <taxon>Bacteria</taxon>
        <taxon>Bacillati</taxon>
        <taxon>Actinomycetota</taxon>
        <taxon>Actinomycetes</taxon>
        <taxon>Jatrophihabitantales</taxon>
        <taxon>Jatrophihabitantaceae</taxon>
        <taxon>Jatrophihabitans</taxon>
    </lineage>
</organism>
<sequence length="282" mass="30999">MHNIALSWRQAAVLTVALAVMYLWLRVAASSMARKVAPFAREACVIAGLYSLWQLAGELSVTGTAGAIGRAEWIERVEHDLWLPTESSVQHLLTDHPLLTQGANLYYASMHFGALFVFLIWLFVRHRPSYPPVRTTLALTTLVCLLIQLVPVAPPRLLSGYVDTAAQYGQSVYSLGFGADELSAMPSVHVAWAVLIAWYAARLSSSRWRWIGAAHAVLTVLVVVSTANHWWLDGIVAVLVLATCAWARAAAAVLVRRFIDPREPAPVHVPARREGALPDPQR</sequence>
<feature type="transmembrane region" description="Helical" evidence="5">
    <location>
        <begin position="234"/>
        <end position="255"/>
    </location>
</feature>
<evidence type="ECO:0000256" key="4">
    <source>
        <dbReference type="ARBA" id="ARBA00023136"/>
    </source>
</evidence>
<dbReference type="Proteomes" id="UP001164693">
    <property type="component" value="Chromosome"/>
</dbReference>
<comment type="subcellular location">
    <subcellularLocation>
        <location evidence="1">Membrane</location>
        <topology evidence="1">Multi-pass membrane protein</topology>
    </subcellularLocation>
</comment>
<evidence type="ECO:0000256" key="2">
    <source>
        <dbReference type="ARBA" id="ARBA00022692"/>
    </source>
</evidence>
<feature type="domain" description="Inositolphosphotransferase Aur1/Ipt1" evidence="6">
    <location>
        <begin position="73"/>
        <end position="245"/>
    </location>
</feature>
<feature type="transmembrane region" description="Helical" evidence="5">
    <location>
        <begin position="105"/>
        <end position="124"/>
    </location>
</feature>
<gene>
    <name evidence="7" type="ORF">M6B22_01190</name>
</gene>
<keyword evidence="4 5" id="KW-0472">Membrane</keyword>